<organism evidence="4 5">
    <name type="scientific">Posidoniimonas corsicana</name>
    <dbReference type="NCBI Taxonomy" id="1938618"/>
    <lineage>
        <taxon>Bacteria</taxon>
        <taxon>Pseudomonadati</taxon>
        <taxon>Planctomycetota</taxon>
        <taxon>Planctomycetia</taxon>
        <taxon>Pirellulales</taxon>
        <taxon>Lacipirellulaceae</taxon>
        <taxon>Posidoniimonas</taxon>
    </lineage>
</organism>
<dbReference type="SUPFAM" id="SSF75304">
    <property type="entry name" value="Amidase signature (AS) enzymes"/>
    <property type="match status" value="1"/>
</dbReference>
<feature type="signal peptide" evidence="2">
    <location>
        <begin position="1"/>
        <end position="26"/>
    </location>
</feature>
<keyword evidence="4" id="KW-0808">Transferase</keyword>
<dbReference type="AlphaFoldDB" id="A0A5C5V5L6"/>
<feature type="region of interest" description="Disordered" evidence="1">
    <location>
        <begin position="550"/>
        <end position="570"/>
    </location>
</feature>
<evidence type="ECO:0000256" key="2">
    <source>
        <dbReference type="SAM" id="SignalP"/>
    </source>
</evidence>
<gene>
    <name evidence="4" type="primary">gatA_2</name>
    <name evidence="4" type="ORF">KOR34_36600</name>
</gene>
<dbReference type="Gene3D" id="3.90.1300.10">
    <property type="entry name" value="Amidase signature (AS) domain"/>
    <property type="match status" value="1"/>
</dbReference>
<comment type="caution">
    <text evidence="4">The sequence shown here is derived from an EMBL/GenBank/DDBJ whole genome shotgun (WGS) entry which is preliminary data.</text>
</comment>
<accession>A0A5C5V5L6</accession>
<proteinExistence type="predicted"/>
<keyword evidence="4" id="KW-0436">Ligase</keyword>
<protein>
    <submittedName>
        <fullName evidence="4">Glutamyl-tRNA(Gln) amidotransferase subunit A</fullName>
        <ecNumber evidence="4">6.3.5.-</ecNumber>
    </submittedName>
</protein>
<dbReference type="GO" id="GO:0050567">
    <property type="term" value="F:glutaminyl-tRNA synthase (glutamine-hydrolyzing) activity"/>
    <property type="evidence" value="ECO:0007669"/>
    <property type="project" value="TreeGrafter"/>
</dbReference>
<dbReference type="InterPro" id="IPR023631">
    <property type="entry name" value="Amidase_dom"/>
</dbReference>
<dbReference type="EMBL" id="SIHJ01000002">
    <property type="protein sequence ID" value="TWT33826.1"/>
    <property type="molecule type" value="Genomic_DNA"/>
</dbReference>
<keyword evidence="2" id="KW-0732">Signal</keyword>
<feature type="compositionally biased region" description="Basic and acidic residues" evidence="1">
    <location>
        <begin position="550"/>
        <end position="564"/>
    </location>
</feature>
<evidence type="ECO:0000313" key="4">
    <source>
        <dbReference type="EMBL" id="TWT33826.1"/>
    </source>
</evidence>
<dbReference type="Pfam" id="PF01425">
    <property type="entry name" value="Amidase"/>
    <property type="match status" value="1"/>
</dbReference>
<dbReference type="RefSeq" id="WP_197531552.1">
    <property type="nucleotide sequence ID" value="NZ_SIHJ01000002.1"/>
</dbReference>
<dbReference type="InterPro" id="IPR036928">
    <property type="entry name" value="AS_sf"/>
</dbReference>
<sequence precursor="true">MLHRRGLLRLVAGAAAIPAVMQRALAAQLESGAAVNAEMVRQAEWIAGIEYTDEQREELAESLRRSLRDFEALRQVDIDYSTAPALQFNPAPYLKPAARIVRDAQPTDAAPPELPLTDEQLAFLPVTELAALLRTRRVTSRKLTKLSLARLKRFNPLLRCVMTITEELALRQADQADREIAAGRYRGPLHGVPWGAKDLIAVDGHPTTWGAPMFKDRVLRDTATVARRLDDAGAVLVAKLTLGALAQGDHWYDQFTRNPWDPEQGSSGSSAGSASAVAAGLVPFALGSETLGSILSPAERCGVTGLRPTFGRVSRDGCMTLSWTMDKIGPITRSVEDAALVLNAIHGSDRRDPTAVDQPFTWPPTRDLRSLRVGYFKERADRPEMDVLRRMGVQLVEISLPDDLPVWPMTVMLNVEATAAFDEFARTGVEEGLNLWPATFRRHQFTPAVEYLRAARLRTKLLDRMEILMQTVDLYVEGDDLAITNLTGHPSVRVPSGFRERGARRTPRALKFTGRLFGESELLSVAHAYQQATGWHLERPPVERFLAEQQEAERRAAAEQDKQAPADPPE</sequence>
<dbReference type="EC" id="6.3.5.-" evidence="4"/>
<feature type="domain" description="Amidase" evidence="3">
    <location>
        <begin position="143"/>
        <end position="475"/>
    </location>
</feature>
<dbReference type="PANTHER" id="PTHR11895">
    <property type="entry name" value="TRANSAMIDASE"/>
    <property type="match status" value="1"/>
</dbReference>
<dbReference type="PANTHER" id="PTHR11895:SF73">
    <property type="entry name" value="AMIDASE FAMILY PROTEIN"/>
    <property type="match status" value="1"/>
</dbReference>
<dbReference type="GO" id="GO:0016740">
    <property type="term" value="F:transferase activity"/>
    <property type="evidence" value="ECO:0007669"/>
    <property type="project" value="UniProtKB-KW"/>
</dbReference>
<keyword evidence="5" id="KW-1185">Reference proteome</keyword>
<dbReference type="Proteomes" id="UP000316714">
    <property type="component" value="Unassembled WGS sequence"/>
</dbReference>
<name>A0A5C5V5L6_9BACT</name>
<feature type="chain" id="PRO_5022682643" evidence="2">
    <location>
        <begin position="27"/>
        <end position="570"/>
    </location>
</feature>
<evidence type="ECO:0000313" key="5">
    <source>
        <dbReference type="Proteomes" id="UP000316714"/>
    </source>
</evidence>
<reference evidence="4 5" key="1">
    <citation type="submission" date="2019-02" db="EMBL/GenBank/DDBJ databases">
        <title>Deep-cultivation of Planctomycetes and their phenomic and genomic characterization uncovers novel biology.</title>
        <authorList>
            <person name="Wiegand S."/>
            <person name="Jogler M."/>
            <person name="Boedeker C."/>
            <person name="Pinto D."/>
            <person name="Vollmers J."/>
            <person name="Rivas-Marin E."/>
            <person name="Kohn T."/>
            <person name="Peeters S.H."/>
            <person name="Heuer A."/>
            <person name="Rast P."/>
            <person name="Oberbeckmann S."/>
            <person name="Bunk B."/>
            <person name="Jeske O."/>
            <person name="Meyerdierks A."/>
            <person name="Storesund J.E."/>
            <person name="Kallscheuer N."/>
            <person name="Luecker S."/>
            <person name="Lage O.M."/>
            <person name="Pohl T."/>
            <person name="Merkel B.J."/>
            <person name="Hornburger P."/>
            <person name="Mueller R.-W."/>
            <person name="Bruemmer F."/>
            <person name="Labrenz M."/>
            <person name="Spormann A.M."/>
            <person name="Op Den Camp H."/>
            <person name="Overmann J."/>
            <person name="Amann R."/>
            <person name="Jetten M.S.M."/>
            <person name="Mascher T."/>
            <person name="Medema M.H."/>
            <person name="Devos D.P."/>
            <person name="Kaster A.-K."/>
            <person name="Ovreas L."/>
            <person name="Rohde M."/>
            <person name="Galperin M.Y."/>
            <person name="Jogler C."/>
        </authorList>
    </citation>
    <scope>NUCLEOTIDE SEQUENCE [LARGE SCALE GENOMIC DNA]</scope>
    <source>
        <strain evidence="4 5">KOR34</strain>
    </source>
</reference>
<dbReference type="InterPro" id="IPR000120">
    <property type="entry name" value="Amidase"/>
</dbReference>
<evidence type="ECO:0000259" key="3">
    <source>
        <dbReference type="Pfam" id="PF01425"/>
    </source>
</evidence>
<evidence type="ECO:0000256" key="1">
    <source>
        <dbReference type="SAM" id="MobiDB-lite"/>
    </source>
</evidence>